<evidence type="ECO:0000256" key="6">
    <source>
        <dbReference type="ARBA" id="ARBA00022989"/>
    </source>
</evidence>
<evidence type="ECO:0008006" key="11">
    <source>
        <dbReference type="Google" id="ProtNLM"/>
    </source>
</evidence>
<accession>A0A1P9WW87</accession>
<feature type="transmembrane region" description="Helical" evidence="8">
    <location>
        <begin position="12"/>
        <end position="34"/>
    </location>
</feature>
<dbReference type="EMBL" id="CP014263">
    <property type="protein sequence ID" value="AQG79647.1"/>
    <property type="molecule type" value="Genomic_DNA"/>
</dbReference>
<sequence>MFLYRNSIQHGAFTAFRLAFIYASLVLCIAVFSYNEVFSYLQRMNAETACVFWSIGVLVGLSTLLWSLRKPHDRQLLVKQLSIVFRLHGCPNSVRWLTVAGFVLLYLPLLFLALYAPPSNLDSHNYHLNRILFWVWNQNLDHFPTVYGPQLYHNVFAEYVVMHTGLLTGSDQFVNLIQFSAMTGAVLSISLLAKEFGLNVRGQFLAGVLLFSLPIGLFESTTTQNDYITCYLFISFVVLGYRAIRHHDYKVMAWCLLALFFAGFTKYTALMFGLPFAVFFGINLLKQRGFVYSARILAMGLLLFGLIFGSFFYRNYQLYGSLIGPRPGTRLALEKLSCDTYSLPFTTANVLKNVGLHLGLPYSAYNRQIDSGMVALHRTLGVSLTEPAITMDHYHARFSMQEDMVPNTIHFCLLLLSSVFLFIRRDHGDVKILLILALLGFVLFCTLVKFQLWSSRTHMPLFAVGCVVIGYVVRRLLGMREIYLSTAMLLLSVVIVYGNPAKMLIPVRYVSQKLVAHVPRDISPPDSSHAKSFRNLLGPYYDTSVASIYPIRHTYSYRERQAIFQKLDSVAYFWHDKQGSILAKSRTEAYFANHLADYTSYSKLLPHIGPDVLNIGVAYLGENGFYHYWRVLNQPVQMRYIRYRHEFNALSNTHRRFRYNYILSDEIGTALRCTEPGNVAAVYKTDKLILVKLKRPSERVYLF</sequence>
<dbReference type="AlphaFoldDB" id="A0A1P9WW87"/>
<feature type="transmembrane region" description="Helical" evidence="8">
    <location>
        <begin position="46"/>
        <end position="68"/>
    </location>
</feature>
<evidence type="ECO:0000256" key="4">
    <source>
        <dbReference type="ARBA" id="ARBA00022679"/>
    </source>
</evidence>
<keyword evidence="10" id="KW-1185">Reference proteome</keyword>
<dbReference type="GO" id="GO:0005886">
    <property type="term" value="C:plasma membrane"/>
    <property type="evidence" value="ECO:0007669"/>
    <property type="project" value="UniProtKB-SubCell"/>
</dbReference>
<dbReference type="Proteomes" id="UP000187941">
    <property type="component" value="Chromosome"/>
</dbReference>
<feature type="transmembrane region" description="Helical" evidence="8">
    <location>
        <begin position="430"/>
        <end position="448"/>
    </location>
</feature>
<evidence type="ECO:0000256" key="3">
    <source>
        <dbReference type="ARBA" id="ARBA00022676"/>
    </source>
</evidence>
<feature type="transmembrane region" description="Helical" evidence="8">
    <location>
        <begin position="482"/>
        <end position="499"/>
    </location>
</feature>
<dbReference type="STRING" id="1178516.AWR27_10090"/>
<name>A0A1P9WW87_9BACT</name>
<comment type="subcellular location">
    <subcellularLocation>
        <location evidence="1">Cell membrane</location>
        <topology evidence="1">Multi-pass membrane protein</topology>
    </subcellularLocation>
</comment>
<dbReference type="KEGG" id="smon:AWR27_10090"/>
<dbReference type="GO" id="GO:0016763">
    <property type="term" value="F:pentosyltransferase activity"/>
    <property type="evidence" value="ECO:0007669"/>
    <property type="project" value="TreeGrafter"/>
</dbReference>
<dbReference type="InterPro" id="IPR050297">
    <property type="entry name" value="LipidA_mod_glycosyltrf_83"/>
</dbReference>
<dbReference type="GO" id="GO:0009103">
    <property type="term" value="P:lipopolysaccharide biosynthetic process"/>
    <property type="evidence" value="ECO:0007669"/>
    <property type="project" value="UniProtKB-ARBA"/>
</dbReference>
<feature type="transmembrane region" description="Helical" evidence="8">
    <location>
        <begin position="96"/>
        <end position="116"/>
    </location>
</feature>
<protein>
    <recommendedName>
        <fullName evidence="11">Glycosyltransferase RgtA/B/C/D-like domain-containing protein</fullName>
    </recommendedName>
</protein>
<keyword evidence="2" id="KW-1003">Cell membrane</keyword>
<evidence type="ECO:0000313" key="9">
    <source>
        <dbReference type="EMBL" id="AQG79647.1"/>
    </source>
</evidence>
<gene>
    <name evidence="9" type="ORF">AWR27_10090</name>
</gene>
<keyword evidence="7 8" id="KW-0472">Membrane</keyword>
<feature type="transmembrane region" description="Helical" evidence="8">
    <location>
        <begin position="251"/>
        <end position="280"/>
    </location>
</feature>
<feature type="transmembrane region" description="Helical" evidence="8">
    <location>
        <begin position="173"/>
        <end position="193"/>
    </location>
</feature>
<evidence type="ECO:0000313" key="10">
    <source>
        <dbReference type="Proteomes" id="UP000187941"/>
    </source>
</evidence>
<feature type="transmembrane region" description="Helical" evidence="8">
    <location>
        <begin position="200"/>
        <end position="218"/>
    </location>
</feature>
<proteinExistence type="predicted"/>
<feature type="transmembrane region" description="Helical" evidence="8">
    <location>
        <begin position="224"/>
        <end position="244"/>
    </location>
</feature>
<keyword evidence="5 8" id="KW-0812">Transmembrane</keyword>
<evidence type="ECO:0000256" key="5">
    <source>
        <dbReference type="ARBA" id="ARBA00022692"/>
    </source>
</evidence>
<reference evidence="9 10" key="1">
    <citation type="submission" date="2016-01" db="EMBL/GenBank/DDBJ databases">
        <authorList>
            <person name="Oliw E.H."/>
        </authorList>
    </citation>
    <scope>NUCLEOTIDE SEQUENCE [LARGE SCALE GENOMIC DNA]</scope>
    <source>
        <strain evidence="9 10">DY10</strain>
    </source>
</reference>
<keyword evidence="6 8" id="KW-1133">Transmembrane helix</keyword>
<feature type="transmembrane region" description="Helical" evidence="8">
    <location>
        <begin position="292"/>
        <end position="313"/>
    </location>
</feature>
<dbReference type="PANTHER" id="PTHR33908">
    <property type="entry name" value="MANNOSYLTRANSFERASE YKCB-RELATED"/>
    <property type="match status" value="1"/>
</dbReference>
<keyword evidence="3" id="KW-0328">Glycosyltransferase</keyword>
<evidence type="ECO:0000256" key="1">
    <source>
        <dbReference type="ARBA" id="ARBA00004651"/>
    </source>
</evidence>
<evidence type="ECO:0000256" key="2">
    <source>
        <dbReference type="ARBA" id="ARBA00022475"/>
    </source>
</evidence>
<evidence type="ECO:0000256" key="7">
    <source>
        <dbReference type="ARBA" id="ARBA00023136"/>
    </source>
</evidence>
<keyword evidence="4" id="KW-0808">Transferase</keyword>
<organism evidence="9 10">
    <name type="scientific">Spirosoma montaniterrae</name>
    <dbReference type="NCBI Taxonomy" id="1178516"/>
    <lineage>
        <taxon>Bacteria</taxon>
        <taxon>Pseudomonadati</taxon>
        <taxon>Bacteroidota</taxon>
        <taxon>Cytophagia</taxon>
        <taxon>Cytophagales</taxon>
        <taxon>Cytophagaceae</taxon>
        <taxon>Spirosoma</taxon>
    </lineage>
</organism>
<feature type="transmembrane region" description="Helical" evidence="8">
    <location>
        <begin position="460"/>
        <end position="476"/>
    </location>
</feature>
<dbReference type="PANTHER" id="PTHR33908:SF11">
    <property type="entry name" value="MEMBRANE PROTEIN"/>
    <property type="match status" value="1"/>
</dbReference>
<evidence type="ECO:0000256" key="8">
    <source>
        <dbReference type="SAM" id="Phobius"/>
    </source>
</evidence>